<keyword evidence="7" id="KW-1185">Reference proteome</keyword>
<dbReference type="Pfam" id="PF22936">
    <property type="entry name" value="Pol_BBD"/>
    <property type="match status" value="1"/>
</dbReference>
<evidence type="ECO:0000259" key="4">
    <source>
        <dbReference type="Pfam" id="PF22936"/>
    </source>
</evidence>
<evidence type="ECO:0000259" key="3">
    <source>
        <dbReference type="Pfam" id="PF07727"/>
    </source>
</evidence>
<dbReference type="Pfam" id="PF07727">
    <property type="entry name" value="RVT_2"/>
    <property type="match status" value="1"/>
</dbReference>
<dbReference type="InterPro" id="IPR013103">
    <property type="entry name" value="RVT_2"/>
</dbReference>
<evidence type="ECO:0008006" key="8">
    <source>
        <dbReference type="Google" id="ProtNLM"/>
    </source>
</evidence>
<dbReference type="EMBL" id="CP144747">
    <property type="protein sequence ID" value="WVZ66178.1"/>
    <property type="molecule type" value="Genomic_DNA"/>
</dbReference>
<dbReference type="InterPro" id="IPR043502">
    <property type="entry name" value="DNA/RNA_pol_sf"/>
</dbReference>
<dbReference type="InterPro" id="IPR057670">
    <property type="entry name" value="SH3_retrovirus"/>
</dbReference>
<keyword evidence="1" id="KW-0645">Protease</keyword>
<dbReference type="PANTHER" id="PTHR11439">
    <property type="entry name" value="GAG-POL-RELATED RETROTRANSPOSON"/>
    <property type="match status" value="1"/>
</dbReference>
<feature type="region of interest" description="Disordered" evidence="2">
    <location>
        <begin position="635"/>
        <end position="656"/>
    </location>
</feature>
<evidence type="ECO:0000256" key="2">
    <source>
        <dbReference type="SAM" id="MobiDB-lite"/>
    </source>
</evidence>
<organism evidence="6 7">
    <name type="scientific">Paspalum notatum var. saurae</name>
    <dbReference type="NCBI Taxonomy" id="547442"/>
    <lineage>
        <taxon>Eukaryota</taxon>
        <taxon>Viridiplantae</taxon>
        <taxon>Streptophyta</taxon>
        <taxon>Embryophyta</taxon>
        <taxon>Tracheophyta</taxon>
        <taxon>Spermatophyta</taxon>
        <taxon>Magnoliopsida</taxon>
        <taxon>Liliopsida</taxon>
        <taxon>Poales</taxon>
        <taxon>Poaceae</taxon>
        <taxon>PACMAD clade</taxon>
        <taxon>Panicoideae</taxon>
        <taxon>Andropogonodae</taxon>
        <taxon>Paspaleae</taxon>
        <taxon>Paspalinae</taxon>
        <taxon>Paspalum</taxon>
    </lineage>
</organism>
<accession>A0AAQ3WLV5</accession>
<dbReference type="Pfam" id="PF25597">
    <property type="entry name" value="SH3_retrovirus"/>
    <property type="match status" value="1"/>
</dbReference>
<dbReference type="InterPro" id="IPR054722">
    <property type="entry name" value="PolX-like_BBD"/>
</dbReference>
<feature type="region of interest" description="Disordered" evidence="2">
    <location>
        <begin position="300"/>
        <end position="339"/>
    </location>
</feature>
<dbReference type="GO" id="GO:0004190">
    <property type="term" value="F:aspartic-type endopeptidase activity"/>
    <property type="evidence" value="ECO:0007669"/>
    <property type="project" value="UniProtKB-KW"/>
</dbReference>
<evidence type="ECO:0000256" key="1">
    <source>
        <dbReference type="ARBA" id="ARBA00022750"/>
    </source>
</evidence>
<dbReference type="Proteomes" id="UP001341281">
    <property type="component" value="Chromosome 03"/>
</dbReference>
<name>A0AAQ3WLV5_PASNO</name>
<feature type="domain" description="Retroviral polymerase SH3-like" evidence="5">
    <location>
        <begin position="245"/>
        <end position="276"/>
    </location>
</feature>
<dbReference type="CDD" id="cd09272">
    <property type="entry name" value="RNase_HI_RT_Ty1"/>
    <property type="match status" value="1"/>
</dbReference>
<feature type="domain" description="Retrovirus-related Pol polyprotein from transposon TNT 1-94-like beta-barrel" evidence="4">
    <location>
        <begin position="95"/>
        <end position="171"/>
    </location>
</feature>
<keyword evidence="1" id="KW-0064">Aspartyl protease</keyword>
<dbReference type="AlphaFoldDB" id="A0AAQ3WLV5"/>
<dbReference type="SUPFAM" id="SSF56672">
    <property type="entry name" value="DNA/RNA polymerases"/>
    <property type="match status" value="1"/>
</dbReference>
<dbReference type="PANTHER" id="PTHR11439:SF524">
    <property type="entry name" value="RNA-DIRECTED DNA POLYMERASE, PROTEIN KINASE RLK-PELLE-DLSV FAMILY"/>
    <property type="match status" value="1"/>
</dbReference>
<gene>
    <name evidence="6" type="ORF">U9M48_015440</name>
</gene>
<proteinExistence type="predicted"/>
<sequence>MAILDHPPGHRRSTPGLACSVDGPVSARPPPPPPGTGILGPRPSVPQAQAYLGAASGAQANIAPMAASPLWDQAALINALNAMTLQSPAAGPSNWIMDTGASSHMSNHGNHHSLTFPPSNSRILVGNGSAIPISSTGFSSIPTITRPLHLHNILIAPSLVQNLLSVRNLTRDNSVSVEFDPRGFSIKDLRTKMELLRCNSDGDLYPVTPSSATALVAHYRLASAFRPSRNKSLSHVLSTFDFQYHKGYRCYDLSSQRIITSRHVYFDEDCFPFSREQPRPSMVSTPPEPACDALAHLPVHAGHQPGTTTSPPPSPIPTDPEPPPSHTVQPAQPQSGALAPRHTMVTRGRAGVFQPNPRYANVAVPTSISPLPSSVHAALRDPHWKAAMQEEITALQENHTWELVPWPHHQHIVTGKWVFRHKLRADGSLERYKARWVVRGFTQRPGIDFSETFSPVVKPASIRSVLTIAASRSWPVHQLDVKNAFLHGFLDEQVYCLQPAGFVDSTHPDYVCKLGRSLYGLKQAPRAWFQRFTAVARDIGFLSTRSDVSLFVLRRGSDTAFLLLYVDDILLTASTTPLLKAIVTKLQNALAIKDLGPVHYFLGIQVTRTAAGFILSQQKYAEELLERANMSKCKPVSTPIDTSGKPAADDSPPVSDPMEYRSLAGGLQYLTMTRPDIAHAVQQICLHMHDPRHSHLALLKRTLRYVRGTSHLGLHLYSSSDTDIRAYSDADWAGCPDTRRSTSGFCVYLGDSLVSWSSKRQPTVSRSSAEAEYRGVANAVAECVWLRQLLLELGCTINKATIVYCDNVSAVYMAANPVHHKRTKHIELDIHFVRERVALGEFRVLHVPTDQQFADVMTKGLPTKVFETFRDSLCVRASKNAQTAGGCW</sequence>
<keyword evidence="1" id="KW-0378">Hydrolase</keyword>
<protein>
    <recommendedName>
        <fullName evidence="8">Reverse transcriptase Ty1/copia-type domain-containing protein</fullName>
    </recommendedName>
</protein>
<reference evidence="6 7" key="1">
    <citation type="submission" date="2024-02" db="EMBL/GenBank/DDBJ databases">
        <title>High-quality chromosome-scale genome assembly of Pensacola bahiagrass (Paspalum notatum Flugge var. saurae).</title>
        <authorList>
            <person name="Vega J.M."/>
            <person name="Podio M."/>
            <person name="Orjuela J."/>
            <person name="Siena L.A."/>
            <person name="Pessino S.C."/>
            <person name="Combes M.C."/>
            <person name="Mariac C."/>
            <person name="Albertini E."/>
            <person name="Pupilli F."/>
            <person name="Ortiz J.P.A."/>
            <person name="Leblanc O."/>
        </authorList>
    </citation>
    <scope>NUCLEOTIDE SEQUENCE [LARGE SCALE GENOMIC DNA]</scope>
    <source>
        <strain evidence="6">R1</strain>
        <tissue evidence="6">Leaf</tissue>
    </source>
</reference>
<feature type="domain" description="Reverse transcriptase Ty1/copia-type" evidence="3">
    <location>
        <begin position="398"/>
        <end position="640"/>
    </location>
</feature>
<evidence type="ECO:0000313" key="6">
    <source>
        <dbReference type="EMBL" id="WVZ66178.1"/>
    </source>
</evidence>
<evidence type="ECO:0000259" key="5">
    <source>
        <dbReference type="Pfam" id="PF25597"/>
    </source>
</evidence>
<feature type="compositionally biased region" description="Pro residues" evidence="2">
    <location>
        <begin position="310"/>
        <end position="325"/>
    </location>
</feature>
<evidence type="ECO:0000313" key="7">
    <source>
        <dbReference type="Proteomes" id="UP001341281"/>
    </source>
</evidence>
<feature type="region of interest" description="Disordered" evidence="2">
    <location>
        <begin position="1"/>
        <end position="44"/>
    </location>
</feature>